<dbReference type="InterPro" id="IPR052920">
    <property type="entry name" value="DNA-binding_regulatory"/>
</dbReference>
<sequence length="325" mass="37334">MKNKKSFIKRLFLIFLLIILLAALGISYFIGHQVFLGSTQLVSNESTATVQISYWEENNFDLELFKKSYEIEKVELESSLDGHIIPADYIYAKDNKEKDRSRDIVILVHGLGGNRLTTYPFAEFFLDEGYNVIAYDQRSSGENTAKYTTFGYLESQDLRDYIKYVRNENKNNKIILWGMSFGGATVGIALGDEEINELVDLAILDCPISNMRYMLETEMEEMNTGIPLGYLLFTGNIVNQLKLGFSYDDADVTKYTSKTEVPVLIFNSKNDLVTPYFMGEDIYNSISHDNKKLVTVPDSEHAEIWIDYNDKYKNEILDFINTNIR</sequence>
<reference evidence="2 3" key="1">
    <citation type="submission" date="2016-08" db="EMBL/GenBank/DDBJ databases">
        <title>Complete Genome Sequence Of The Indigo Reducing Clostridium isatidis DSM15098.</title>
        <authorList>
            <person name="Little G.T."/>
            <person name="Minton N.P."/>
        </authorList>
    </citation>
    <scope>NUCLEOTIDE SEQUENCE [LARGE SCALE GENOMIC DNA]</scope>
    <source>
        <strain evidence="2 3">DSM 15098</strain>
    </source>
</reference>
<dbReference type="KEGG" id="cia:BEN51_07590"/>
<dbReference type="PANTHER" id="PTHR43358">
    <property type="entry name" value="ALPHA/BETA-HYDROLASE"/>
    <property type="match status" value="1"/>
</dbReference>
<dbReference type="Pfam" id="PF00561">
    <property type="entry name" value="Abhydrolase_1"/>
    <property type="match status" value="1"/>
</dbReference>
<feature type="domain" description="AB hydrolase-1" evidence="1">
    <location>
        <begin position="104"/>
        <end position="220"/>
    </location>
</feature>
<dbReference type="InterPro" id="IPR029058">
    <property type="entry name" value="AB_hydrolase_fold"/>
</dbReference>
<dbReference type="SUPFAM" id="SSF53474">
    <property type="entry name" value="alpha/beta-Hydrolases"/>
    <property type="match status" value="1"/>
</dbReference>
<protein>
    <recommendedName>
        <fullName evidence="1">AB hydrolase-1 domain-containing protein</fullName>
    </recommendedName>
</protein>
<dbReference type="PANTHER" id="PTHR43358:SF4">
    <property type="entry name" value="ALPHA_BETA HYDROLASE FOLD-1 DOMAIN-CONTAINING PROTEIN"/>
    <property type="match status" value="1"/>
</dbReference>
<dbReference type="EMBL" id="CP016786">
    <property type="protein sequence ID" value="ASW43347.1"/>
    <property type="molecule type" value="Genomic_DNA"/>
</dbReference>
<accession>A0A343JCT9</accession>
<dbReference type="Gene3D" id="3.40.50.1820">
    <property type="entry name" value="alpha/beta hydrolase"/>
    <property type="match status" value="1"/>
</dbReference>
<gene>
    <name evidence="2" type="ORF">BEN51_07590</name>
</gene>
<organism evidence="2 3">
    <name type="scientific">Clostridium isatidis</name>
    <dbReference type="NCBI Taxonomy" id="182773"/>
    <lineage>
        <taxon>Bacteria</taxon>
        <taxon>Bacillati</taxon>
        <taxon>Bacillota</taxon>
        <taxon>Clostridia</taxon>
        <taxon>Eubacteriales</taxon>
        <taxon>Clostridiaceae</taxon>
        <taxon>Clostridium</taxon>
    </lineage>
</organism>
<proteinExistence type="predicted"/>
<dbReference type="InterPro" id="IPR000073">
    <property type="entry name" value="AB_hydrolase_1"/>
</dbReference>
<dbReference type="RefSeq" id="WP_119865483.1">
    <property type="nucleotide sequence ID" value="NZ_CP016786.1"/>
</dbReference>
<keyword evidence="3" id="KW-1185">Reference proteome</keyword>
<name>A0A343JCT9_9CLOT</name>
<dbReference type="OrthoDB" id="9776685at2"/>
<dbReference type="AlphaFoldDB" id="A0A343JCT9"/>
<dbReference type="Proteomes" id="UP000264883">
    <property type="component" value="Chromosome"/>
</dbReference>
<evidence type="ECO:0000313" key="2">
    <source>
        <dbReference type="EMBL" id="ASW43347.1"/>
    </source>
</evidence>
<evidence type="ECO:0000313" key="3">
    <source>
        <dbReference type="Proteomes" id="UP000264883"/>
    </source>
</evidence>
<evidence type="ECO:0000259" key="1">
    <source>
        <dbReference type="Pfam" id="PF00561"/>
    </source>
</evidence>